<reference evidence="1" key="1">
    <citation type="journal article" date="2014" name="Virus Genes">
        <title>Complete genome sequence of the first non-Asian isolate of Bombyx mori nucleopolyhedrovirus.</title>
        <authorList>
            <person name="Ardisson-Araujo D.M."/>
            <person name="Melo F.L."/>
            <person name="de Souza Andrade M."/>
            <person name="Brancalhao R.M."/>
            <person name="Bao S.N."/>
            <person name="Ribeiro B.M."/>
        </authorList>
    </citation>
    <scope>NUCLEOTIDE SEQUENCE</scope>
    <source>
        <strain evidence="1">Brazilian</strain>
    </source>
</reference>
<reference evidence="1" key="2">
    <citation type="submission" date="2014-01" db="EMBL/GenBank/DDBJ databases">
        <authorList>
            <person name="Ardisson-Araujo D.M.P."/>
            <person name="Melo F.L."/>
            <person name="Brancalhao R.M.C."/>
            <person name="Bao S.N."/>
            <person name="Ribeiro B.M."/>
        </authorList>
    </citation>
    <scope>NUCLEOTIDE SEQUENCE</scope>
    <source>
        <strain evidence="1">Brazilian</strain>
    </source>
</reference>
<dbReference type="Pfam" id="PF05815">
    <property type="entry name" value="AcMNPV_Orf101"/>
    <property type="match status" value="1"/>
</dbReference>
<gene>
    <name evidence="1" type="primary">p40</name>
    <name evidence="1" type="ORF">Bm(Br)Orf-90</name>
</gene>
<protein>
    <submittedName>
        <fullName evidence="1">p40 protein</fullName>
    </submittedName>
</protein>
<dbReference type="InterPro" id="IPR008562">
    <property type="entry name" value="AcMNPV_C42"/>
</dbReference>
<proteinExistence type="predicted"/>
<organism evidence="1">
    <name type="scientific">Bombyx mori nuclear polyhedrosis virus</name>
    <name type="common">BmNPV</name>
    <dbReference type="NCBI Taxonomy" id="271108"/>
    <lineage>
        <taxon>Viruses</taxon>
        <taxon>Viruses incertae sedis</taxon>
        <taxon>Naldaviricetes</taxon>
        <taxon>Lefavirales</taxon>
        <taxon>Baculoviridae</taxon>
        <taxon>Alphabaculovirus</taxon>
        <taxon>Alphabaculovirus bomori</taxon>
    </lineage>
</organism>
<sequence>MSAIALYLEINKLRLKIDEPMQLAIWPQIFPLLCDEHQDVQLNTDVLINFIMHVARKSQNTILNNNAAIASQYAAGNADVVVAAPSSAQPTPRPVINLFARANNTAAPAQPSEELINMRRYRNAARKLIHHYSLNSTSSTEYKISDVVMTMIFLLRSEKYHSLFKMLETTFDDYTCRPQMTQVQTDTLLDAVRSLLEMPSTTVDLTTVDIMRSSFARCFNSPIMKYAKIVLLQNVASQRDKRTTLEELLIERGEKIQMLQPQQYINSGTEIPFCDDSEFLNRLLKHIDPYPLSRMYYNAANTMFYTTMENYAVSNCKFNIEDYNNIFKVMENIRKHSNKNLNDQDELNIYLGVQSSNAKRKKY</sequence>
<name>A0A097DBW3_NPVBM</name>
<dbReference type="EMBL" id="KJ186100">
    <property type="protein sequence ID" value="AIS92821.1"/>
    <property type="molecule type" value="Genomic_DNA"/>
</dbReference>
<accession>A0A097DBW3</accession>
<evidence type="ECO:0000313" key="1">
    <source>
        <dbReference type="EMBL" id="AIS92821.1"/>
    </source>
</evidence>
<organismHost>
    <name type="scientific">Bombyx mori</name>
    <name type="common">Silk moth</name>
    <dbReference type="NCBI Taxonomy" id="7091"/>
</organismHost>